<gene>
    <name evidence="1" type="ORF">QJ522_16275</name>
</gene>
<protein>
    <submittedName>
        <fullName evidence="1">DUF2971 domain-containing protein</fullName>
    </submittedName>
</protein>
<evidence type="ECO:0000313" key="1">
    <source>
        <dbReference type="EMBL" id="MDI6450615.1"/>
    </source>
</evidence>
<dbReference type="Proteomes" id="UP001431776">
    <property type="component" value="Unassembled WGS sequence"/>
</dbReference>
<comment type="caution">
    <text evidence="1">The sequence shown here is derived from an EMBL/GenBank/DDBJ whole genome shotgun (WGS) entry which is preliminary data.</text>
</comment>
<organism evidence="1 2">
    <name type="scientific">Anaerobaca lacustris</name>
    <dbReference type="NCBI Taxonomy" id="3044600"/>
    <lineage>
        <taxon>Bacteria</taxon>
        <taxon>Pseudomonadati</taxon>
        <taxon>Planctomycetota</taxon>
        <taxon>Phycisphaerae</taxon>
        <taxon>Sedimentisphaerales</taxon>
        <taxon>Anaerobacaceae</taxon>
        <taxon>Anaerobaca</taxon>
    </lineage>
</organism>
<dbReference type="InterPro" id="IPR021352">
    <property type="entry name" value="DUF2971"/>
</dbReference>
<reference evidence="1" key="1">
    <citation type="submission" date="2023-05" db="EMBL/GenBank/DDBJ databases">
        <title>Anaerotaeda fermentans gen. nov., sp. nov., a novel anaerobic planctomycete of the new family within the order Sedimentisphaerales isolated from Taman Peninsula, Russia.</title>
        <authorList>
            <person name="Khomyakova M.A."/>
            <person name="Merkel A.Y."/>
            <person name="Slobodkin A.I."/>
        </authorList>
    </citation>
    <scope>NUCLEOTIDE SEQUENCE</scope>
    <source>
        <strain evidence="1">M17dextr</strain>
    </source>
</reference>
<sequence>MAEQDTNGHSGAWQDSFDLVACDGTPTPRLLYKYFSYHPPDENDRTETIFRNDKLYFAAPKDFNDPFDSVTRLTYPKSPTEREHLLTKFAYRGRLPISEHEIRRWVKTDADIPYMDKVCEDLTYQMQRENAVFCMTEEKDSILMWAHYAGQHTGFCLEFRTDNPLFSRVRHVIYSRYHPKEDLVQLLTSTVRPLPLYLVTKAEAWAYEKEWRLADPGPGPGQRDYPAESLTGVIFGCRMNAKDRAQTKEWCRDRMPRPALYEAKEKRTEFSLDITPVSY</sequence>
<dbReference type="AlphaFoldDB" id="A0AAW6TYA3"/>
<evidence type="ECO:0000313" key="2">
    <source>
        <dbReference type="Proteomes" id="UP001431776"/>
    </source>
</evidence>
<dbReference type="Pfam" id="PF11185">
    <property type="entry name" value="DUF2971"/>
    <property type="match status" value="1"/>
</dbReference>
<dbReference type="RefSeq" id="WP_349246025.1">
    <property type="nucleotide sequence ID" value="NZ_JASCXX010000022.1"/>
</dbReference>
<name>A0AAW6TYA3_9BACT</name>
<dbReference type="EMBL" id="JASCXX010000022">
    <property type="protein sequence ID" value="MDI6450615.1"/>
    <property type="molecule type" value="Genomic_DNA"/>
</dbReference>
<accession>A0AAW6TYA3</accession>
<proteinExistence type="predicted"/>
<keyword evidence="2" id="KW-1185">Reference proteome</keyword>